<dbReference type="CDD" id="cd05403">
    <property type="entry name" value="NT_KNTase_like"/>
    <property type="match status" value="1"/>
</dbReference>
<dbReference type="Pfam" id="PF18765">
    <property type="entry name" value="Polbeta"/>
    <property type="match status" value="1"/>
</dbReference>
<evidence type="ECO:0000313" key="3">
    <source>
        <dbReference type="Proteomes" id="UP000176996"/>
    </source>
</evidence>
<dbReference type="STRING" id="1798471.A3A21_02710"/>
<dbReference type="InterPro" id="IPR041633">
    <property type="entry name" value="Polbeta"/>
</dbReference>
<accession>A0A1F6BZW9</accession>
<dbReference type="SUPFAM" id="SSF81301">
    <property type="entry name" value="Nucleotidyltransferase"/>
    <property type="match status" value="1"/>
</dbReference>
<feature type="domain" description="Polymerase beta nucleotidyltransferase" evidence="1">
    <location>
        <begin position="15"/>
        <end position="99"/>
    </location>
</feature>
<protein>
    <recommendedName>
        <fullName evidence="1">Polymerase beta nucleotidyltransferase domain-containing protein</fullName>
    </recommendedName>
</protein>
<dbReference type="EMBL" id="MFKK01000002">
    <property type="protein sequence ID" value="OGG42479.1"/>
    <property type="molecule type" value="Genomic_DNA"/>
</dbReference>
<reference evidence="2 3" key="1">
    <citation type="journal article" date="2016" name="Nat. Commun.">
        <title>Thousands of microbial genomes shed light on interconnected biogeochemical processes in an aquifer system.</title>
        <authorList>
            <person name="Anantharaman K."/>
            <person name="Brown C.T."/>
            <person name="Hug L.A."/>
            <person name="Sharon I."/>
            <person name="Castelle C.J."/>
            <person name="Probst A.J."/>
            <person name="Thomas B.C."/>
            <person name="Singh A."/>
            <person name="Wilkins M.J."/>
            <person name="Karaoz U."/>
            <person name="Brodie E.L."/>
            <person name="Williams K.H."/>
            <person name="Hubbard S.S."/>
            <person name="Banfield J.F."/>
        </authorList>
    </citation>
    <scope>NUCLEOTIDE SEQUENCE [LARGE SCALE GENOMIC DNA]</scope>
</reference>
<dbReference type="Gene3D" id="3.30.460.10">
    <property type="entry name" value="Beta Polymerase, domain 2"/>
    <property type="match status" value="1"/>
</dbReference>
<dbReference type="AlphaFoldDB" id="A0A1F6BZW9"/>
<evidence type="ECO:0000313" key="2">
    <source>
        <dbReference type="EMBL" id="OGG42479.1"/>
    </source>
</evidence>
<dbReference type="Proteomes" id="UP000176996">
    <property type="component" value="Unassembled WGS sequence"/>
</dbReference>
<gene>
    <name evidence="2" type="ORF">A3A21_02710</name>
</gene>
<dbReference type="InterPro" id="IPR043519">
    <property type="entry name" value="NT_sf"/>
</dbReference>
<proteinExistence type="predicted"/>
<evidence type="ECO:0000259" key="1">
    <source>
        <dbReference type="Pfam" id="PF18765"/>
    </source>
</evidence>
<sequence>MKLEHYPVEKIKKEIRAIVEKHLDLKEYKLFFFGSRVDGKNHKGSDIDVGIEGPERISSPVWLEIQEEIENLPILYKIEIVDFKRVSREFKEVALSHAEPIK</sequence>
<comment type="caution">
    <text evidence="2">The sequence shown here is derived from an EMBL/GenBank/DDBJ whole genome shotgun (WGS) entry which is preliminary data.</text>
</comment>
<organism evidence="2 3">
    <name type="scientific">Candidatus Jorgensenbacteria bacterium RIFCSPLOWO2_01_FULL_45_25b</name>
    <dbReference type="NCBI Taxonomy" id="1798471"/>
    <lineage>
        <taxon>Bacteria</taxon>
        <taxon>Candidatus Joergenseniibacteriota</taxon>
    </lineage>
</organism>
<name>A0A1F6BZW9_9BACT</name>